<dbReference type="FunCoup" id="A0A152A833">
    <property type="interactions" value="738"/>
</dbReference>
<proteinExistence type="predicted"/>
<evidence type="ECO:0000259" key="2">
    <source>
        <dbReference type="PROSITE" id="PS50003"/>
    </source>
</evidence>
<dbReference type="InParanoid" id="A0A152A833"/>
<dbReference type="SUPFAM" id="SSF50729">
    <property type="entry name" value="PH domain-like"/>
    <property type="match status" value="1"/>
</dbReference>
<dbReference type="InterPro" id="IPR011993">
    <property type="entry name" value="PH-like_dom_sf"/>
</dbReference>
<feature type="compositionally biased region" description="Low complexity" evidence="1">
    <location>
        <begin position="91"/>
        <end position="102"/>
    </location>
</feature>
<feature type="compositionally biased region" description="Low complexity" evidence="1">
    <location>
        <begin position="191"/>
        <end position="215"/>
    </location>
</feature>
<evidence type="ECO:0000313" key="5">
    <source>
        <dbReference type="Proteomes" id="UP000076078"/>
    </source>
</evidence>
<dbReference type="Gene3D" id="1.20.900.10">
    <property type="entry name" value="Dbl homology (DH) domain"/>
    <property type="match status" value="1"/>
</dbReference>
<dbReference type="Pfam" id="PF00621">
    <property type="entry name" value="RhoGEF"/>
    <property type="match status" value="1"/>
</dbReference>
<dbReference type="Gene3D" id="2.30.29.30">
    <property type="entry name" value="Pleckstrin-homology domain (PH domain)/Phosphotyrosine-binding domain (PTB)"/>
    <property type="match status" value="1"/>
</dbReference>
<dbReference type="OrthoDB" id="660555at2759"/>
<dbReference type="OMA" id="FMGSFQK"/>
<feature type="compositionally biased region" description="Low complexity" evidence="1">
    <location>
        <begin position="668"/>
        <end position="685"/>
    </location>
</feature>
<sequence length="714" mass="80285">MMKSLTVNNTLSRRPVSTIKKNNGIVSKNSHRNWCIIKVQSIARRWLAIRLLKKLKAEKELALKNHNSLIVPILPLSSTTSPEIITISFQIQQQPQPQPQQQDQKEIEQEKNDQQKQEEKEIIIQIDNKEQIKLTISNLDLNTDIKEQEKEKEKITEIKNILSTAVSLPSSSTTTNAPANVVSTGEATPFSTSRSSSMSSSISMSGSLSSGSLLSAESHHHNHNQQQQQQQQQPGSLSTSTSSSHSPSTPTTMRKRTIDELLKVERSYVTDMNTLIDVFYHPFKSEECFPKEYLYTLFCNIEEIRGVHQTFLESLEKRILIGWDNEKSTVGELFLPFMGSFQKLYEVYINNYEKAFAFTRYIKANPQYNDVLKSIHQKECDNRCRSLDIGSFLVIPVQRIPRYIVLLSEIEKQTPQGHPDLNQVSLALVQLRDLTLFLNESKRQFSNDEKIQEIKQSIEGGLDNTILPNQCKFIMEGNLFLLKGVVASTKKDLFIYLFKEFILCTENISPHKLKSSSLKFNSHNHSSNNSHSNNSSGQNSNCSSPMLSQSSNNGSNVRSSSLIGLTNSTTTSSSQGSPSASGNNSNSGSVHNTIRNKSLFKKILFSEIKAVSVLKNFKDTFQVVTSKKVYTFVAQSTESRDKWFGAINDLLSSITPPPSPTLPRHTINNNNNNNNNLSTTSTNNSRHSIQLTSSPSLQSPTVSKRKNRFSIQLT</sequence>
<dbReference type="PANTHER" id="PTHR12673">
    <property type="entry name" value="FACIOGENITAL DYSPLASIA PROTEIN"/>
    <property type="match status" value="1"/>
</dbReference>
<feature type="region of interest" description="Disordered" evidence="1">
    <location>
        <begin position="655"/>
        <end position="714"/>
    </location>
</feature>
<dbReference type="CDD" id="cd00160">
    <property type="entry name" value="RhoGEF"/>
    <property type="match status" value="1"/>
</dbReference>
<dbReference type="GO" id="GO:0005085">
    <property type="term" value="F:guanyl-nucleotide exchange factor activity"/>
    <property type="evidence" value="ECO:0007669"/>
    <property type="project" value="InterPro"/>
</dbReference>
<evidence type="ECO:0000259" key="3">
    <source>
        <dbReference type="PROSITE" id="PS50010"/>
    </source>
</evidence>
<feature type="compositionally biased region" description="Polar residues" evidence="1">
    <location>
        <begin position="686"/>
        <end position="702"/>
    </location>
</feature>
<dbReference type="SMART" id="SM00325">
    <property type="entry name" value="RhoGEF"/>
    <property type="match status" value="1"/>
</dbReference>
<feature type="region of interest" description="Disordered" evidence="1">
    <location>
        <begin position="519"/>
        <end position="590"/>
    </location>
</feature>
<accession>A0A152A833</accession>
<feature type="compositionally biased region" description="Basic and acidic residues" evidence="1">
    <location>
        <begin position="103"/>
        <end position="118"/>
    </location>
</feature>
<dbReference type="EMBL" id="LODT01000004">
    <property type="protein sequence ID" value="KYR02393.1"/>
    <property type="molecule type" value="Genomic_DNA"/>
</dbReference>
<dbReference type="SMART" id="SM00233">
    <property type="entry name" value="PH"/>
    <property type="match status" value="1"/>
</dbReference>
<organism evidence="4 5">
    <name type="scientific">Tieghemostelium lacteum</name>
    <name type="common">Slime mold</name>
    <name type="synonym">Dictyostelium lacteum</name>
    <dbReference type="NCBI Taxonomy" id="361077"/>
    <lineage>
        <taxon>Eukaryota</taxon>
        <taxon>Amoebozoa</taxon>
        <taxon>Evosea</taxon>
        <taxon>Eumycetozoa</taxon>
        <taxon>Dictyostelia</taxon>
        <taxon>Dictyosteliales</taxon>
        <taxon>Raperosteliaceae</taxon>
        <taxon>Tieghemostelium</taxon>
    </lineage>
</organism>
<dbReference type="SUPFAM" id="SSF48065">
    <property type="entry name" value="DBL homology domain (DH-domain)"/>
    <property type="match status" value="1"/>
</dbReference>
<dbReference type="STRING" id="361077.A0A152A833"/>
<feature type="domain" description="DH" evidence="3">
    <location>
        <begin position="253"/>
        <end position="441"/>
    </location>
</feature>
<dbReference type="PANTHER" id="PTHR12673:SF251">
    <property type="entry name" value="DH DOMAIN-CONTAINING PROTEIN-RELATED"/>
    <property type="match status" value="1"/>
</dbReference>
<name>A0A152A833_TIELA</name>
<dbReference type="PROSITE" id="PS50003">
    <property type="entry name" value="PH_DOMAIN"/>
    <property type="match status" value="1"/>
</dbReference>
<comment type="caution">
    <text evidence="4">The sequence shown here is derived from an EMBL/GenBank/DDBJ whole genome shotgun (WGS) entry which is preliminary data.</text>
</comment>
<dbReference type="InterPro" id="IPR001849">
    <property type="entry name" value="PH_domain"/>
</dbReference>
<feature type="region of interest" description="Disordered" evidence="1">
    <location>
        <begin position="167"/>
        <end position="257"/>
    </location>
</feature>
<evidence type="ECO:0000256" key="1">
    <source>
        <dbReference type="SAM" id="MobiDB-lite"/>
    </source>
</evidence>
<reference evidence="4 5" key="1">
    <citation type="submission" date="2015-12" db="EMBL/GenBank/DDBJ databases">
        <title>Dictyostelia acquired genes for synthesis and detection of signals that induce cell-type specialization by lateral gene transfer from prokaryotes.</title>
        <authorList>
            <person name="Gloeckner G."/>
            <person name="Schaap P."/>
        </authorList>
    </citation>
    <scope>NUCLEOTIDE SEQUENCE [LARGE SCALE GENOMIC DNA]</scope>
    <source>
        <strain evidence="4 5">TK</strain>
    </source>
</reference>
<feature type="compositionally biased region" description="Low complexity" evidence="1">
    <location>
        <begin position="224"/>
        <end position="252"/>
    </location>
</feature>
<gene>
    <name evidence="4" type="ORF">DLAC_01232</name>
</gene>
<feature type="domain" description="PH" evidence="2">
    <location>
        <begin position="472"/>
        <end position="652"/>
    </location>
</feature>
<evidence type="ECO:0000313" key="4">
    <source>
        <dbReference type="EMBL" id="KYR02393.1"/>
    </source>
</evidence>
<dbReference type="InterPro" id="IPR000219">
    <property type="entry name" value="DH_dom"/>
</dbReference>
<dbReference type="PROSITE" id="PS50010">
    <property type="entry name" value="DH_2"/>
    <property type="match status" value="1"/>
</dbReference>
<dbReference type="AlphaFoldDB" id="A0A152A833"/>
<protein>
    <submittedName>
        <fullName evidence="4">Pleckstrin (PH) domain-containing protein</fullName>
    </submittedName>
</protein>
<dbReference type="InterPro" id="IPR035899">
    <property type="entry name" value="DBL_dom_sf"/>
</dbReference>
<feature type="region of interest" description="Disordered" evidence="1">
    <location>
        <begin position="91"/>
        <end position="118"/>
    </location>
</feature>
<dbReference type="InterPro" id="IPR051092">
    <property type="entry name" value="FYVE_RhoGEF_PH"/>
</dbReference>
<dbReference type="GO" id="GO:0005737">
    <property type="term" value="C:cytoplasm"/>
    <property type="evidence" value="ECO:0007669"/>
    <property type="project" value="TreeGrafter"/>
</dbReference>
<feature type="compositionally biased region" description="Polar residues" evidence="1">
    <location>
        <begin position="167"/>
        <end position="190"/>
    </location>
</feature>
<keyword evidence="5" id="KW-1185">Reference proteome</keyword>
<dbReference type="Proteomes" id="UP000076078">
    <property type="component" value="Unassembled WGS sequence"/>
</dbReference>
<feature type="compositionally biased region" description="Low complexity" evidence="1">
    <location>
        <begin position="519"/>
        <end position="589"/>
    </location>
</feature>